<dbReference type="EMBL" id="JADNRY010000001">
    <property type="protein sequence ID" value="KAF9078639.1"/>
    <property type="molecule type" value="Genomic_DNA"/>
</dbReference>
<keyword evidence="4" id="KW-1003">Cell membrane</keyword>
<evidence type="ECO:0000256" key="9">
    <source>
        <dbReference type="ARBA" id="ARBA00023004"/>
    </source>
</evidence>
<evidence type="ECO:0000256" key="8">
    <source>
        <dbReference type="ARBA" id="ARBA00022729"/>
    </source>
</evidence>
<comment type="subcellular location">
    <subcellularLocation>
        <location evidence="1">Cell membrane</location>
        <topology evidence="1">Lipid-anchor</topology>
        <topology evidence="1">GPI-anchor</topology>
    </subcellularLocation>
    <subcellularLocation>
        <location evidence="2">Secreted</location>
    </subcellularLocation>
</comment>
<evidence type="ECO:0000313" key="17">
    <source>
        <dbReference type="EMBL" id="KAF9078639.1"/>
    </source>
</evidence>
<evidence type="ECO:0000259" key="16">
    <source>
        <dbReference type="PROSITE" id="PS52012"/>
    </source>
</evidence>
<evidence type="ECO:0000256" key="3">
    <source>
        <dbReference type="ARBA" id="ARBA00010031"/>
    </source>
</evidence>
<feature type="chain" id="PRO_5040452925" description="CFEM domain-containing protein" evidence="15">
    <location>
        <begin position="19"/>
        <end position="148"/>
    </location>
</feature>
<dbReference type="SMART" id="SM00747">
    <property type="entry name" value="CFEM"/>
    <property type="match status" value="1"/>
</dbReference>
<feature type="signal peptide" evidence="15">
    <location>
        <begin position="1"/>
        <end position="18"/>
    </location>
</feature>
<comment type="similarity">
    <text evidence="3">Belongs to the RBT5 family.</text>
</comment>
<keyword evidence="7" id="KW-0479">Metal-binding</keyword>
<evidence type="ECO:0000313" key="18">
    <source>
        <dbReference type="Proteomes" id="UP000772434"/>
    </source>
</evidence>
<dbReference type="AlphaFoldDB" id="A0A9P5QB47"/>
<dbReference type="PROSITE" id="PS52012">
    <property type="entry name" value="CFEM"/>
    <property type="match status" value="1"/>
</dbReference>
<evidence type="ECO:0000256" key="7">
    <source>
        <dbReference type="ARBA" id="ARBA00022723"/>
    </source>
</evidence>
<keyword evidence="13" id="KW-0449">Lipoprotein</keyword>
<dbReference type="GO" id="GO:0005886">
    <property type="term" value="C:plasma membrane"/>
    <property type="evidence" value="ECO:0007669"/>
    <property type="project" value="UniProtKB-SubCell"/>
</dbReference>
<evidence type="ECO:0000256" key="14">
    <source>
        <dbReference type="SAM" id="MobiDB-lite"/>
    </source>
</evidence>
<keyword evidence="5" id="KW-0964">Secreted</keyword>
<dbReference type="OrthoDB" id="3065412at2759"/>
<feature type="region of interest" description="Disordered" evidence="14">
    <location>
        <begin position="103"/>
        <end position="125"/>
    </location>
</feature>
<evidence type="ECO:0000256" key="4">
    <source>
        <dbReference type="ARBA" id="ARBA00022475"/>
    </source>
</evidence>
<keyword evidence="11" id="KW-1015">Disulfide bond</keyword>
<sequence>MKFFAALSAVSALSASWAVILPRQSLTFPACSQPCLATAQTGNCNPSDDTCLCNLPSFVSSTATCIANSCTGNDLNTANQAAEQLCLAVGVTLTTSDFSVSATNTPASTGSQATTTSSPSPTTSPNSALSHSVNVFAIAFGVVAAVAL</sequence>
<evidence type="ECO:0000256" key="10">
    <source>
        <dbReference type="ARBA" id="ARBA00023136"/>
    </source>
</evidence>
<dbReference type="GO" id="GO:0046872">
    <property type="term" value="F:metal ion binding"/>
    <property type="evidence" value="ECO:0007669"/>
    <property type="project" value="UniProtKB-KW"/>
</dbReference>
<evidence type="ECO:0000256" key="13">
    <source>
        <dbReference type="ARBA" id="ARBA00023288"/>
    </source>
</evidence>
<keyword evidence="10" id="KW-0472">Membrane</keyword>
<dbReference type="PANTHER" id="PTHR37928:SF2">
    <property type="entry name" value="GPI ANCHORED CFEM DOMAIN PROTEIN (AFU_ORTHOLOGUE AFUA_6G10580)"/>
    <property type="match status" value="1"/>
</dbReference>
<comment type="caution">
    <text evidence="17">The sequence shown here is derived from an EMBL/GenBank/DDBJ whole genome shotgun (WGS) entry which is preliminary data.</text>
</comment>
<feature type="compositionally biased region" description="Low complexity" evidence="14">
    <location>
        <begin position="105"/>
        <end position="125"/>
    </location>
</feature>
<proteinExistence type="inferred from homology"/>
<dbReference type="InterPro" id="IPR008427">
    <property type="entry name" value="Extracellular_membr_CFEM_dom"/>
</dbReference>
<dbReference type="PANTHER" id="PTHR37928">
    <property type="entry name" value="CFEM DOMAIN PROTEIN (AFU_ORTHOLOGUE AFUA_6G14090)"/>
    <property type="match status" value="1"/>
</dbReference>
<dbReference type="GO" id="GO:0005576">
    <property type="term" value="C:extracellular region"/>
    <property type="evidence" value="ECO:0007669"/>
    <property type="project" value="UniProtKB-SubCell"/>
</dbReference>
<evidence type="ECO:0000256" key="12">
    <source>
        <dbReference type="ARBA" id="ARBA00023180"/>
    </source>
</evidence>
<evidence type="ECO:0000256" key="6">
    <source>
        <dbReference type="ARBA" id="ARBA00022617"/>
    </source>
</evidence>
<keyword evidence="8 15" id="KW-0732">Signal</keyword>
<dbReference type="Proteomes" id="UP000772434">
    <property type="component" value="Unassembled WGS sequence"/>
</dbReference>
<evidence type="ECO:0000256" key="2">
    <source>
        <dbReference type="ARBA" id="ARBA00004613"/>
    </source>
</evidence>
<organism evidence="17 18">
    <name type="scientific">Rhodocollybia butyracea</name>
    <dbReference type="NCBI Taxonomy" id="206335"/>
    <lineage>
        <taxon>Eukaryota</taxon>
        <taxon>Fungi</taxon>
        <taxon>Dikarya</taxon>
        <taxon>Basidiomycota</taxon>
        <taxon>Agaricomycotina</taxon>
        <taxon>Agaricomycetes</taxon>
        <taxon>Agaricomycetidae</taxon>
        <taxon>Agaricales</taxon>
        <taxon>Marasmiineae</taxon>
        <taxon>Omphalotaceae</taxon>
        <taxon>Rhodocollybia</taxon>
    </lineage>
</organism>
<keyword evidence="9" id="KW-0408">Iron</keyword>
<reference evidence="17" key="1">
    <citation type="submission" date="2020-11" db="EMBL/GenBank/DDBJ databases">
        <authorList>
            <consortium name="DOE Joint Genome Institute"/>
            <person name="Ahrendt S."/>
            <person name="Riley R."/>
            <person name="Andreopoulos W."/>
            <person name="Labutti K."/>
            <person name="Pangilinan J."/>
            <person name="Ruiz-Duenas F.J."/>
            <person name="Barrasa J.M."/>
            <person name="Sanchez-Garcia M."/>
            <person name="Camarero S."/>
            <person name="Miyauchi S."/>
            <person name="Serrano A."/>
            <person name="Linde D."/>
            <person name="Babiker R."/>
            <person name="Drula E."/>
            <person name="Ayuso-Fernandez I."/>
            <person name="Pacheco R."/>
            <person name="Padilla G."/>
            <person name="Ferreira P."/>
            <person name="Barriuso J."/>
            <person name="Kellner H."/>
            <person name="Castanera R."/>
            <person name="Alfaro M."/>
            <person name="Ramirez L."/>
            <person name="Pisabarro A.G."/>
            <person name="Kuo A."/>
            <person name="Tritt A."/>
            <person name="Lipzen A."/>
            <person name="He G."/>
            <person name="Yan M."/>
            <person name="Ng V."/>
            <person name="Cullen D."/>
            <person name="Martin F."/>
            <person name="Rosso M.-N."/>
            <person name="Henrissat B."/>
            <person name="Hibbett D."/>
            <person name="Martinez A.T."/>
            <person name="Grigoriev I.V."/>
        </authorList>
    </citation>
    <scope>NUCLEOTIDE SEQUENCE</scope>
    <source>
        <strain evidence="17">AH 40177</strain>
    </source>
</reference>
<gene>
    <name evidence="17" type="ORF">BDP27DRAFT_1309926</name>
</gene>
<keyword evidence="12" id="KW-0325">Glycoprotein</keyword>
<name>A0A9P5QB47_9AGAR</name>
<evidence type="ECO:0000256" key="1">
    <source>
        <dbReference type="ARBA" id="ARBA00004609"/>
    </source>
</evidence>
<feature type="domain" description="CFEM" evidence="16">
    <location>
        <begin position="1"/>
        <end position="113"/>
    </location>
</feature>
<evidence type="ECO:0000256" key="11">
    <source>
        <dbReference type="ARBA" id="ARBA00023157"/>
    </source>
</evidence>
<dbReference type="Pfam" id="PF05730">
    <property type="entry name" value="CFEM"/>
    <property type="match status" value="1"/>
</dbReference>
<accession>A0A9P5QB47</accession>
<dbReference type="InterPro" id="IPR051735">
    <property type="entry name" value="CFEM_domain"/>
</dbReference>
<keyword evidence="6" id="KW-0349">Heme</keyword>
<evidence type="ECO:0000256" key="15">
    <source>
        <dbReference type="SAM" id="SignalP"/>
    </source>
</evidence>
<keyword evidence="18" id="KW-1185">Reference proteome</keyword>
<evidence type="ECO:0000256" key="5">
    <source>
        <dbReference type="ARBA" id="ARBA00022525"/>
    </source>
</evidence>
<protein>
    <recommendedName>
        <fullName evidence="16">CFEM domain-containing protein</fullName>
    </recommendedName>
</protein>